<feature type="chain" id="PRO_5002742281" evidence="1">
    <location>
        <begin position="20"/>
        <end position="318"/>
    </location>
</feature>
<protein>
    <submittedName>
        <fullName evidence="2">Uncharacterized protein</fullName>
    </submittedName>
</protein>
<name>A9UPD3_MONBE</name>
<sequence>MLAGRSILAVLLAAQCAMAVVKTLREPMDEYAAALQATHRECTAIYQVDFEARYTTQGNDLGMLPAQGVDTTVVSTDPEYANFADIMASNPDDYPAGEAIGANLIGEPKKNDVVAQAYAASQYSVTALTEVNTATPIGYQRDMIHIYHSVCVNFTNVGKRWVEIMAQSLQSDQQICVADWNRPNLAENPIQVACGNGELFVCRDSANSINADGSYADEMGIKFFCQDSCDDPYFEFYWRVVASQIRPYRNSNGRWEQGDGENWCGMRGGDDYPQSLLQPYPENYDAPAVFQKSVSGASSVFVSTLLAASLALIAAALY</sequence>
<evidence type="ECO:0000256" key="1">
    <source>
        <dbReference type="SAM" id="SignalP"/>
    </source>
</evidence>
<feature type="signal peptide" evidence="1">
    <location>
        <begin position="1"/>
        <end position="19"/>
    </location>
</feature>
<dbReference type="GeneID" id="5887940"/>
<evidence type="ECO:0000313" key="2">
    <source>
        <dbReference type="EMBL" id="EDQ92398.1"/>
    </source>
</evidence>
<evidence type="ECO:0000313" key="3">
    <source>
        <dbReference type="Proteomes" id="UP000001357"/>
    </source>
</evidence>
<dbReference type="InParanoid" id="A9UPD3"/>
<dbReference type="PANTHER" id="PTHR39297:SF1">
    <property type="entry name" value="CUB DOMAIN-CONTAINING PROTEIN"/>
    <property type="match status" value="1"/>
</dbReference>
<dbReference type="eggNOG" id="ENOG502SGC2">
    <property type="taxonomic scope" value="Eukaryota"/>
</dbReference>
<gene>
    <name evidence="2" type="ORF">MONBRDRAFT_35481</name>
</gene>
<accession>A9UPD3</accession>
<dbReference type="EMBL" id="CH991543">
    <property type="protein sequence ID" value="EDQ92398.1"/>
    <property type="molecule type" value="Genomic_DNA"/>
</dbReference>
<dbReference type="OMA" id="HRECTAI"/>
<dbReference type="PANTHER" id="PTHR39297">
    <property type="entry name" value="CUB DOMAIN-CONTAINING PROTEIN"/>
    <property type="match status" value="1"/>
</dbReference>
<dbReference type="AlphaFoldDB" id="A9UPD3"/>
<proteinExistence type="predicted"/>
<dbReference type="RefSeq" id="XP_001742160.1">
    <property type="nucleotide sequence ID" value="XM_001742108.1"/>
</dbReference>
<keyword evidence="1" id="KW-0732">Signal</keyword>
<dbReference type="KEGG" id="mbr:MONBRDRAFT_35481"/>
<reference evidence="2 3" key="1">
    <citation type="journal article" date="2008" name="Nature">
        <title>The genome of the choanoflagellate Monosiga brevicollis and the origin of metazoans.</title>
        <authorList>
            <consortium name="JGI Sequencing"/>
            <person name="King N."/>
            <person name="Westbrook M.J."/>
            <person name="Young S.L."/>
            <person name="Kuo A."/>
            <person name="Abedin M."/>
            <person name="Chapman J."/>
            <person name="Fairclough S."/>
            <person name="Hellsten U."/>
            <person name="Isogai Y."/>
            <person name="Letunic I."/>
            <person name="Marr M."/>
            <person name="Pincus D."/>
            <person name="Putnam N."/>
            <person name="Rokas A."/>
            <person name="Wright K.J."/>
            <person name="Zuzow R."/>
            <person name="Dirks W."/>
            <person name="Good M."/>
            <person name="Goodstein D."/>
            <person name="Lemons D."/>
            <person name="Li W."/>
            <person name="Lyons J.B."/>
            <person name="Morris A."/>
            <person name="Nichols S."/>
            <person name="Richter D.J."/>
            <person name="Salamov A."/>
            <person name="Bork P."/>
            <person name="Lim W.A."/>
            <person name="Manning G."/>
            <person name="Miller W.T."/>
            <person name="McGinnis W."/>
            <person name="Shapiro H."/>
            <person name="Tjian R."/>
            <person name="Grigoriev I.V."/>
            <person name="Rokhsar D."/>
        </authorList>
    </citation>
    <scope>NUCLEOTIDE SEQUENCE [LARGE SCALE GENOMIC DNA]</scope>
    <source>
        <strain evidence="3">MX1 / ATCC 50154</strain>
    </source>
</reference>
<dbReference type="Proteomes" id="UP000001357">
    <property type="component" value="Unassembled WGS sequence"/>
</dbReference>
<organism evidence="2 3">
    <name type="scientific">Monosiga brevicollis</name>
    <name type="common">Choanoflagellate</name>
    <dbReference type="NCBI Taxonomy" id="81824"/>
    <lineage>
        <taxon>Eukaryota</taxon>
        <taxon>Choanoflagellata</taxon>
        <taxon>Craspedida</taxon>
        <taxon>Salpingoecidae</taxon>
        <taxon>Monosiga</taxon>
    </lineage>
</organism>
<keyword evidence="3" id="KW-1185">Reference proteome</keyword>